<dbReference type="Pfam" id="PF19864">
    <property type="entry name" value="Radical_SAM_N2"/>
    <property type="match status" value="1"/>
</dbReference>
<dbReference type="EMBL" id="AP028679">
    <property type="protein sequence ID" value="BEQ14821.1"/>
    <property type="molecule type" value="Genomic_DNA"/>
</dbReference>
<accession>A0AAU9ECE9</accession>
<dbReference type="KEGG" id="dmp:FAK_18870"/>
<dbReference type="PANTHER" id="PTHR42731:SF1">
    <property type="entry name" value="RADICAL SAM DOMAIN PROTEIN"/>
    <property type="match status" value="1"/>
</dbReference>
<dbReference type="AlphaFoldDB" id="A0AAU9ECE9"/>
<dbReference type="NCBIfam" id="TIGR03960">
    <property type="entry name" value="rSAM_fuse_unch"/>
    <property type="match status" value="1"/>
</dbReference>
<dbReference type="SUPFAM" id="SSF102114">
    <property type="entry name" value="Radical SAM enzymes"/>
    <property type="match status" value="1"/>
</dbReference>
<dbReference type="GO" id="GO:0003824">
    <property type="term" value="F:catalytic activity"/>
    <property type="evidence" value="ECO:0007669"/>
    <property type="project" value="InterPro"/>
</dbReference>
<dbReference type="Pfam" id="PF04055">
    <property type="entry name" value="Radical_SAM"/>
    <property type="match status" value="1"/>
</dbReference>
<dbReference type="InterPro" id="IPR006638">
    <property type="entry name" value="Elp3/MiaA/NifB-like_rSAM"/>
</dbReference>
<dbReference type="PANTHER" id="PTHR42731">
    <property type="entry name" value="SLL1084 PROTEIN"/>
    <property type="match status" value="1"/>
</dbReference>
<dbReference type="InterPro" id="IPR058240">
    <property type="entry name" value="rSAM_sf"/>
</dbReference>
<dbReference type="NCBIfam" id="TIGR03936">
    <property type="entry name" value="sam_1_link_chp"/>
    <property type="match status" value="1"/>
</dbReference>
<dbReference type="PROSITE" id="PS51918">
    <property type="entry name" value="RADICAL_SAM"/>
    <property type="match status" value="1"/>
</dbReference>
<dbReference type="InterPro" id="IPR023862">
    <property type="entry name" value="CHP03960_rSAM"/>
</dbReference>
<dbReference type="InterPro" id="IPR045784">
    <property type="entry name" value="Radical_SAM_N2"/>
</dbReference>
<dbReference type="Proteomes" id="UP001366166">
    <property type="component" value="Chromosome"/>
</dbReference>
<protein>
    <submittedName>
        <fullName evidence="2">B12-binding protein</fullName>
    </submittedName>
</protein>
<gene>
    <name evidence="2" type="ORF">FAK_18870</name>
</gene>
<dbReference type="Gene3D" id="3.80.30.20">
    <property type="entry name" value="tm_1862 like domain"/>
    <property type="match status" value="1"/>
</dbReference>
<dbReference type="InterPro" id="IPR018768">
    <property type="entry name" value="DUF2344"/>
</dbReference>
<feature type="domain" description="Radical SAM core" evidence="1">
    <location>
        <begin position="249"/>
        <end position="484"/>
    </location>
</feature>
<dbReference type="SFLD" id="SFLDS00029">
    <property type="entry name" value="Radical_SAM"/>
    <property type="match status" value="1"/>
</dbReference>
<sequence length="832" mass="92012">MPRWELLGRVEKPARYLGGEPGAVIKDPARVRLNLALAFPEIYEIAMSHLGIKVLYEHLAGRPDVAAERVFCPWLDLMGIMETEGEAPWSLESGRALGDFDVIGFSLQYELTYTNLLMMLRLAGVPARREERGPEHPVVIVGGPCMVNPEPLADFLDLAVVGEAEELLDPLMDLLIQAKDEAWPRERLYREALNIEGIYAPALFQPEYRQGRLRQIKPLDPEHPKVHRRIVADMAAHQPPHRTILPTVTPVHDRLGVELARGCTRGCRFCQAGFIYRPVRERPAQQVYEAALAGLGGGLEELALLSLSTSDYTCIEPLAAALMDALEPRRISLSLPSLRMDSLGEELINQIKRVRKTGFTLAPEAGSERLRAAINKNLSEEQIISTARTVYGLGWNLVKLYFMLGLPTETDEDILAIGRLASLVAGEAKSAGRGRGKKPVVNASLGLFVPKPHTPFQWEGQIGLEESLRRLKLAKENLGDRRIKAKWNDAKTSIIEGVLSRGDRRLGAVLLRAVELGCRFDGWSEHLDYDAWLAALADQGLSLDDYLRPREQDEVLPWEHIDTGVSKKFLWAEREKSLLGQSTADCRRGRCLDCGVCDHKVIKPRLCPEAALPSPPAAPGGEGERLDWRFRLEKTGPARYLGHLEMMRLLERTIRAAGIELAYTQGFHPHALVKTAAALPTGVESLVEVLEVSTLRSYDPDRLAAQVNELLPPGLRLADGRPGRPGEKLIDPPVAVYRITPSAPLDPERLEAFHRADQWTMLRVSPKGSREIDLQAAVRQVALEGGELLLAVGSSGGRPKPVEVLAHVFGLSPEEAAAARALKVEAREDNQA</sequence>
<evidence type="ECO:0000313" key="3">
    <source>
        <dbReference type="Proteomes" id="UP001366166"/>
    </source>
</evidence>
<dbReference type="InterPro" id="IPR007197">
    <property type="entry name" value="rSAM"/>
</dbReference>
<dbReference type="SFLD" id="SFLDG01082">
    <property type="entry name" value="B12-binding_domain_containing"/>
    <property type="match status" value="1"/>
</dbReference>
<dbReference type="Pfam" id="PF10105">
    <property type="entry name" value="DUF2344"/>
    <property type="match status" value="1"/>
</dbReference>
<dbReference type="SMART" id="SM00729">
    <property type="entry name" value="Elp3"/>
    <property type="match status" value="1"/>
</dbReference>
<dbReference type="RefSeq" id="WP_338606493.1">
    <property type="nucleotide sequence ID" value="NZ_AP028679.1"/>
</dbReference>
<organism evidence="2 3">
    <name type="scientific">Desulfoferula mesophila</name>
    <dbReference type="NCBI Taxonomy" id="3058419"/>
    <lineage>
        <taxon>Bacteria</taxon>
        <taxon>Pseudomonadati</taxon>
        <taxon>Thermodesulfobacteriota</taxon>
        <taxon>Desulfarculia</taxon>
        <taxon>Desulfarculales</taxon>
        <taxon>Desulfarculaceae</taxon>
        <taxon>Desulfoferula</taxon>
    </lineage>
</organism>
<dbReference type="InterPro" id="IPR023404">
    <property type="entry name" value="rSAM_horseshoe"/>
</dbReference>
<proteinExistence type="predicted"/>
<name>A0AAU9ECE9_9BACT</name>
<evidence type="ECO:0000313" key="2">
    <source>
        <dbReference type="EMBL" id="BEQ14821.1"/>
    </source>
</evidence>
<keyword evidence="3" id="KW-1185">Reference proteome</keyword>
<evidence type="ECO:0000259" key="1">
    <source>
        <dbReference type="PROSITE" id="PS51918"/>
    </source>
</evidence>
<reference evidence="3" key="1">
    <citation type="journal article" date="2023" name="Arch. Microbiol.">
        <title>Desulfoferula mesophilus gen. nov. sp. nov., a mesophilic sulfate-reducing bacterium isolated from a brackish lake sediment.</title>
        <authorList>
            <person name="Watanabe T."/>
            <person name="Yabe T."/>
            <person name="Tsuji J.M."/>
            <person name="Fukui M."/>
        </authorList>
    </citation>
    <scope>NUCLEOTIDE SEQUENCE [LARGE SCALE GENOMIC DNA]</scope>
    <source>
        <strain evidence="3">12FAK</strain>
    </source>
</reference>
<dbReference type="GO" id="GO:0051536">
    <property type="term" value="F:iron-sulfur cluster binding"/>
    <property type="evidence" value="ECO:0007669"/>
    <property type="project" value="InterPro"/>
</dbReference>